<dbReference type="RefSeq" id="WP_209633135.1">
    <property type="nucleotide sequence ID" value="NZ_JAGINW010000001.1"/>
</dbReference>
<dbReference type="Proteomes" id="UP001519332">
    <property type="component" value="Unassembled WGS sequence"/>
</dbReference>
<evidence type="ECO:0008006" key="5">
    <source>
        <dbReference type="Google" id="ProtNLM"/>
    </source>
</evidence>
<protein>
    <recommendedName>
        <fullName evidence="5">Lipoprotein</fullName>
    </recommendedName>
</protein>
<reference evidence="3 4" key="1">
    <citation type="submission" date="2021-03" db="EMBL/GenBank/DDBJ databases">
        <title>Sequencing the genomes of 1000 actinobacteria strains.</title>
        <authorList>
            <person name="Klenk H.-P."/>
        </authorList>
    </citation>
    <scope>NUCLEOTIDE SEQUENCE [LARGE SCALE GENOMIC DNA]</scope>
    <source>
        <strain evidence="3 4">DSM 46670</strain>
    </source>
</reference>
<evidence type="ECO:0000313" key="4">
    <source>
        <dbReference type="Proteomes" id="UP001519332"/>
    </source>
</evidence>
<keyword evidence="4" id="KW-1185">Reference proteome</keyword>
<feature type="chain" id="PRO_5046152907" description="Lipoprotein" evidence="2">
    <location>
        <begin position="25"/>
        <end position="146"/>
    </location>
</feature>
<gene>
    <name evidence="3" type="ORF">JOF56_000024</name>
</gene>
<dbReference type="EMBL" id="JAGINW010000001">
    <property type="protein sequence ID" value="MBP2319639.1"/>
    <property type="molecule type" value="Genomic_DNA"/>
</dbReference>
<organism evidence="3 4">
    <name type="scientific">Kibdelosporangium banguiense</name>
    <dbReference type="NCBI Taxonomy" id="1365924"/>
    <lineage>
        <taxon>Bacteria</taxon>
        <taxon>Bacillati</taxon>
        <taxon>Actinomycetota</taxon>
        <taxon>Actinomycetes</taxon>
        <taxon>Pseudonocardiales</taxon>
        <taxon>Pseudonocardiaceae</taxon>
        <taxon>Kibdelosporangium</taxon>
    </lineage>
</organism>
<evidence type="ECO:0000256" key="2">
    <source>
        <dbReference type="SAM" id="SignalP"/>
    </source>
</evidence>
<proteinExistence type="predicted"/>
<feature type="compositionally biased region" description="Pro residues" evidence="1">
    <location>
        <begin position="78"/>
        <end position="95"/>
    </location>
</feature>
<dbReference type="PROSITE" id="PS51257">
    <property type="entry name" value="PROKAR_LIPOPROTEIN"/>
    <property type="match status" value="1"/>
</dbReference>
<accession>A0ABS4T595</accession>
<feature type="region of interest" description="Disordered" evidence="1">
    <location>
        <begin position="37"/>
        <end position="97"/>
    </location>
</feature>
<evidence type="ECO:0000256" key="1">
    <source>
        <dbReference type="SAM" id="MobiDB-lite"/>
    </source>
</evidence>
<comment type="caution">
    <text evidence="3">The sequence shown here is derived from an EMBL/GenBank/DDBJ whole genome shotgun (WGS) entry which is preliminary data.</text>
</comment>
<evidence type="ECO:0000313" key="3">
    <source>
        <dbReference type="EMBL" id="MBP2319639.1"/>
    </source>
</evidence>
<keyword evidence="2" id="KW-0732">Signal</keyword>
<sequence>MLGLASRRVKVGGCGLLAAFALTACTQAPTEGKTVRIPTFEDTPDVTAPPTTPPTPEWTPTWEASLPTVAPVIKPSGTTPPKPPPATRTPPPTRPPIVTIPTLPGVPFAKEGGRCSPEGAIGITRTGQPLVCTKSGRGESLRWRAP</sequence>
<name>A0ABS4T595_9PSEU</name>
<feature type="signal peptide" evidence="2">
    <location>
        <begin position="1"/>
        <end position="24"/>
    </location>
</feature>